<evidence type="ECO:0000256" key="1">
    <source>
        <dbReference type="ARBA" id="ARBA00004141"/>
    </source>
</evidence>
<evidence type="ECO:0000256" key="3">
    <source>
        <dbReference type="ARBA" id="ARBA00022989"/>
    </source>
</evidence>
<feature type="region of interest" description="Disordered" evidence="5">
    <location>
        <begin position="176"/>
        <end position="210"/>
    </location>
</feature>
<feature type="transmembrane region" description="Helical" evidence="6">
    <location>
        <begin position="38"/>
        <end position="58"/>
    </location>
</feature>
<keyword evidence="2 6" id="KW-0812">Transmembrane</keyword>
<keyword evidence="4 6" id="KW-0472">Membrane</keyword>
<feature type="transmembrane region" description="Helical" evidence="6">
    <location>
        <begin position="345"/>
        <end position="368"/>
    </location>
</feature>
<dbReference type="AlphaFoldDB" id="A0A0D6ESG8"/>
<feature type="transmembrane region" description="Helical" evidence="6">
    <location>
        <begin position="70"/>
        <end position="91"/>
    </location>
</feature>
<dbReference type="EMBL" id="CENE01000033">
    <property type="protein sequence ID" value="CEQ42716.1"/>
    <property type="molecule type" value="Genomic_DNA"/>
</dbReference>
<feature type="transmembrane region" description="Helical" evidence="6">
    <location>
        <begin position="315"/>
        <end position="339"/>
    </location>
</feature>
<gene>
    <name evidence="7" type="primary">SPOSA6832_04551</name>
</gene>
<protein>
    <submittedName>
        <fullName evidence="7">SPOSA6832_04551-mRNA-1:cds</fullName>
    </submittedName>
</protein>
<dbReference type="Gene3D" id="1.20.1280.290">
    <property type="match status" value="2"/>
</dbReference>
<evidence type="ECO:0000256" key="4">
    <source>
        <dbReference type="ARBA" id="ARBA00023136"/>
    </source>
</evidence>
<dbReference type="InterPro" id="IPR051415">
    <property type="entry name" value="LAAT-1"/>
</dbReference>
<sequence length="410" mass="44351">MDTSPLPPASLFASFHSRPIASPHSCREAFHHNRTGEILSLCIVVGLVLSYLPQHFRIIRHRNSEGFSPLFLLLGATSSASSLGNIVTLQWGQVACCHYLSAGQCFESVLGIAQVFVQWFCFNLIFVLYLLYYPLSAKYVRSVPISVAALPSSHRRPQRFLRGLVPSFMRTTTPRGLIRPEQAGGAPSSSTASHLVLPGQDDGGDSDSDSSSVRTGLIILSPSYRHALSYFFLTLLHLVLTFLTTSILLVTLPGATEPGRGEDGGGGRGGGGGGREHPSERAVRVWATTQGLVSVGLGCAQYAPQLVLTARRKLVGSLSVPMMLLQTPGSFLFVYTLAIRPSVNFTAWGTYFVTGVLQGTLLVLCLVFKRRQAKLGIDDWGREVTPKGATLLPGRQGEEDRAGERTRLLG</sequence>
<evidence type="ECO:0000313" key="8">
    <source>
        <dbReference type="Proteomes" id="UP000243876"/>
    </source>
</evidence>
<comment type="subcellular location">
    <subcellularLocation>
        <location evidence="1">Membrane</location>
        <topology evidence="1">Multi-pass membrane protein</topology>
    </subcellularLocation>
</comment>
<feature type="region of interest" description="Disordered" evidence="5">
    <location>
        <begin position="388"/>
        <end position="410"/>
    </location>
</feature>
<feature type="region of interest" description="Disordered" evidence="5">
    <location>
        <begin position="254"/>
        <end position="279"/>
    </location>
</feature>
<accession>A0A0D6ESG8</accession>
<keyword evidence="8" id="KW-1185">Reference proteome</keyword>
<dbReference type="PANTHER" id="PTHR16201:SF11">
    <property type="entry name" value="PQ-LOOP REPEAT-CONTAINING PROTEIN"/>
    <property type="match status" value="1"/>
</dbReference>
<dbReference type="SMART" id="SM00679">
    <property type="entry name" value="CTNS"/>
    <property type="match status" value="2"/>
</dbReference>
<evidence type="ECO:0000313" key="7">
    <source>
        <dbReference type="EMBL" id="CEQ42716.1"/>
    </source>
</evidence>
<evidence type="ECO:0000256" key="2">
    <source>
        <dbReference type="ARBA" id="ARBA00022692"/>
    </source>
</evidence>
<feature type="transmembrane region" description="Helical" evidence="6">
    <location>
        <begin position="230"/>
        <end position="252"/>
    </location>
</feature>
<dbReference type="Proteomes" id="UP000243876">
    <property type="component" value="Unassembled WGS sequence"/>
</dbReference>
<dbReference type="GO" id="GO:0016020">
    <property type="term" value="C:membrane"/>
    <property type="evidence" value="ECO:0007669"/>
    <property type="project" value="UniProtKB-SubCell"/>
</dbReference>
<reference evidence="8" key="1">
    <citation type="submission" date="2015-02" db="EMBL/GenBank/DDBJ databases">
        <authorList>
            <person name="Gon?alves P."/>
        </authorList>
    </citation>
    <scope>NUCLEOTIDE SEQUENCE [LARGE SCALE GENOMIC DNA]</scope>
</reference>
<feature type="transmembrane region" description="Helical" evidence="6">
    <location>
        <begin position="285"/>
        <end position="303"/>
    </location>
</feature>
<organism evidence="7 8">
    <name type="scientific">Sporidiobolus salmonicolor</name>
    <name type="common">Yeast-like fungus</name>
    <name type="synonym">Sporobolomyces salmonicolor</name>
    <dbReference type="NCBI Taxonomy" id="5005"/>
    <lineage>
        <taxon>Eukaryota</taxon>
        <taxon>Fungi</taxon>
        <taxon>Dikarya</taxon>
        <taxon>Basidiomycota</taxon>
        <taxon>Pucciniomycotina</taxon>
        <taxon>Microbotryomycetes</taxon>
        <taxon>Sporidiobolales</taxon>
        <taxon>Sporidiobolaceae</taxon>
        <taxon>Sporobolomyces</taxon>
    </lineage>
</organism>
<name>A0A0D6ESG8_SPOSA</name>
<evidence type="ECO:0000256" key="6">
    <source>
        <dbReference type="SAM" id="Phobius"/>
    </source>
</evidence>
<evidence type="ECO:0000256" key="5">
    <source>
        <dbReference type="SAM" id="MobiDB-lite"/>
    </source>
</evidence>
<dbReference type="OrthoDB" id="19344at2759"/>
<dbReference type="PANTHER" id="PTHR16201">
    <property type="entry name" value="SEVEN TRANSMEMBRANE PROTEIN 1-RELATED"/>
    <property type="match status" value="1"/>
</dbReference>
<proteinExistence type="predicted"/>
<dbReference type="Pfam" id="PF04193">
    <property type="entry name" value="PQ-loop"/>
    <property type="match status" value="2"/>
</dbReference>
<feature type="transmembrane region" description="Helical" evidence="6">
    <location>
        <begin position="111"/>
        <end position="132"/>
    </location>
</feature>
<keyword evidence="3 6" id="KW-1133">Transmembrane helix</keyword>
<feature type="compositionally biased region" description="Basic and acidic residues" evidence="5">
    <location>
        <begin position="396"/>
        <end position="410"/>
    </location>
</feature>
<feature type="non-terminal residue" evidence="7">
    <location>
        <position position="1"/>
    </location>
</feature>
<dbReference type="InterPro" id="IPR006603">
    <property type="entry name" value="PQ-loop_rpt"/>
</dbReference>